<dbReference type="Proteomes" id="UP000236291">
    <property type="component" value="Unassembled WGS sequence"/>
</dbReference>
<name>A0A2K3NTD1_TRIPR</name>
<evidence type="ECO:0000313" key="1">
    <source>
        <dbReference type="EMBL" id="PNY06287.1"/>
    </source>
</evidence>
<sequence>MKPLYGAAPIAIGPEAHTNRVISFDRNFIHHDQEATKYSKLINNTFGNMSLDLAIDEIRSNPSKWKRRIMDAMAHDLSWDGECYEVHVAAYSAIKNM</sequence>
<reference evidence="1 2" key="1">
    <citation type="journal article" date="2014" name="Am. J. Bot.">
        <title>Genome assembly and annotation for red clover (Trifolium pratense; Fabaceae).</title>
        <authorList>
            <person name="Istvanek J."/>
            <person name="Jaros M."/>
            <person name="Krenek A."/>
            <person name="Repkova J."/>
        </authorList>
    </citation>
    <scope>NUCLEOTIDE SEQUENCE [LARGE SCALE GENOMIC DNA]</scope>
    <source>
        <strain evidence="2">cv. Tatra</strain>
        <tissue evidence="1">Young leaves</tissue>
    </source>
</reference>
<gene>
    <name evidence="1" type="ORF">L195_g002750</name>
</gene>
<proteinExistence type="predicted"/>
<dbReference type="EMBL" id="ASHM01001232">
    <property type="protein sequence ID" value="PNY06287.1"/>
    <property type="molecule type" value="Genomic_DNA"/>
</dbReference>
<dbReference type="ExpressionAtlas" id="A0A2K3NTD1">
    <property type="expression patterns" value="baseline"/>
</dbReference>
<protein>
    <submittedName>
        <fullName evidence="1">Uncharacterized protein</fullName>
    </submittedName>
</protein>
<comment type="caution">
    <text evidence="1">The sequence shown here is derived from an EMBL/GenBank/DDBJ whole genome shotgun (WGS) entry which is preliminary data.</text>
</comment>
<evidence type="ECO:0000313" key="2">
    <source>
        <dbReference type="Proteomes" id="UP000236291"/>
    </source>
</evidence>
<dbReference type="STRING" id="57577.A0A2K3NTD1"/>
<organism evidence="1 2">
    <name type="scientific">Trifolium pratense</name>
    <name type="common">Red clover</name>
    <dbReference type="NCBI Taxonomy" id="57577"/>
    <lineage>
        <taxon>Eukaryota</taxon>
        <taxon>Viridiplantae</taxon>
        <taxon>Streptophyta</taxon>
        <taxon>Embryophyta</taxon>
        <taxon>Tracheophyta</taxon>
        <taxon>Spermatophyta</taxon>
        <taxon>Magnoliopsida</taxon>
        <taxon>eudicotyledons</taxon>
        <taxon>Gunneridae</taxon>
        <taxon>Pentapetalae</taxon>
        <taxon>rosids</taxon>
        <taxon>fabids</taxon>
        <taxon>Fabales</taxon>
        <taxon>Fabaceae</taxon>
        <taxon>Papilionoideae</taxon>
        <taxon>50 kb inversion clade</taxon>
        <taxon>NPAAA clade</taxon>
        <taxon>Hologalegina</taxon>
        <taxon>IRL clade</taxon>
        <taxon>Trifolieae</taxon>
        <taxon>Trifolium</taxon>
    </lineage>
</organism>
<reference evidence="1 2" key="2">
    <citation type="journal article" date="2017" name="Front. Plant Sci.">
        <title>Gene Classification and Mining of Molecular Markers Useful in Red Clover (Trifolium pratense) Breeding.</title>
        <authorList>
            <person name="Istvanek J."/>
            <person name="Dluhosova J."/>
            <person name="Dluhos P."/>
            <person name="Patkova L."/>
            <person name="Nedelnik J."/>
            <person name="Repkova J."/>
        </authorList>
    </citation>
    <scope>NUCLEOTIDE SEQUENCE [LARGE SCALE GENOMIC DNA]</scope>
    <source>
        <strain evidence="2">cv. Tatra</strain>
        <tissue evidence="1">Young leaves</tissue>
    </source>
</reference>
<accession>A0A2K3NTD1</accession>
<dbReference type="AlphaFoldDB" id="A0A2K3NTD1"/>